<sequence length="314" mass="34652">MFPQQYYQHVIRTPLVRYQGPLAPRSELWLKDETKQVGKSFKFRGTYHRLLEEAPETTVVTASTGNHGMGVSLAAQLLNLRVQVFVPAHISAVKAEKLVQLGANVEKVAGGYDECVQEALRFSRETGAPYISSLDDPSVVHGHSSLFREIREQAEEGLDSLLLPVGGGGLLAGCLECYQGSDMHIIGVELECVPSMKIALESNERVLLPPARSMAEGMLVRQAGVLPLERARAYPRFDVELISEEEIQHMLYLLWKHNHIRAEGAGASAVAAALRYLENHPGQRIAAVISGGNIDEEAFQIAVRKYRVEEASTR</sequence>
<dbReference type="EMBL" id="BNJG01000001">
    <property type="protein sequence ID" value="GHO51786.1"/>
    <property type="molecule type" value="Genomic_DNA"/>
</dbReference>
<dbReference type="SUPFAM" id="SSF53686">
    <property type="entry name" value="Tryptophan synthase beta subunit-like PLP-dependent enzymes"/>
    <property type="match status" value="1"/>
</dbReference>
<dbReference type="InterPro" id="IPR050147">
    <property type="entry name" value="Ser/Thr_Dehydratase"/>
</dbReference>
<keyword evidence="6" id="KW-1185">Reference proteome</keyword>
<dbReference type="InterPro" id="IPR036052">
    <property type="entry name" value="TrpB-like_PALP_sf"/>
</dbReference>
<name>A0ABQ3UGE8_9CHLR</name>
<evidence type="ECO:0000256" key="3">
    <source>
        <dbReference type="ARBA" id="ARBA00023239"/>
    </source>
</evidence>
<reference evidence="5 6" key="1">
    <citation type="journal article" date="2021" name="Int. J. Syst. Evol. Microbiol.">
        <title>Reticulibacter mediterranei gen. nov., sp. nov., within the new family Reticulibacteraceae fam. nov., and Ktedonospora formicarum gen. nov., sp. nov., Ktedonobacter robiniae sp. nov., Dictyobacter formicarum sp. nov. and Dictyobacter arantiisoli sp. nov., belonging to the class Ktedonobacteria.</title>
        <authorList>
            <person name="Yabe S."/>
            <person name="Zheng Y."/>
            <person name="Wang C.M."/>
            <person name="Sakai Y."/>
            <person name="Abe K."/>
            <person name="Yokota A."/>
            <person name="Donadio S."/>
            <person name="Cavaletti L."/>
            <person name="Monciardini P."/>
        </authorList>
    </citation>
    <scope>NUCLEOTIDE SEQUENCE [LARGE SCALE GENOMIC DNA]</scope>
    <source>
        <strain evidence="5 6">SOSP1-30</strain>
    </source>
</reference>
<evidence type="ECO:0000313" key="5">
    <source>
        <dbReference type="EMBL" id="GHO51786.1"/>
    </source>
</evidence>
<proteinExistence type="predicted"/>
<keyword evidence="2" id="KW-0663">Pyridoxal phosphate</keyword>
<accession>A0ABQ3UGE8</accession>
<dbReference type="RefSeq" id="WP_201368758.1">
    <property type="nucleotide sequence ID" value="NZ_BNJG01000001.1"/>
</dbReference>
<gene>
    <name evidence="5" type="ORF">KSB_02610</name>
</gene>
<dbReference type="Pfam" id="PF00291">
    <property type="entry name" value="PALP"/>
    <property type="match status" value="1"/>
</dbReference>
<dbReference type="Gene3D" id="3.40.50.1100">
    <property type="match status" value="2"/>
</dbReference>
<evidence type="ECO:0000313" key="6">
    <source>
        <dbReference type="Proteomes" id="UP000654345"/>
    </source>
</evidence>
<comment type="caution">
    <text evidence="5">The sequence shown here is derived from an EMBL/GenBank/DDBJ whole genome shotgun (WGS) entry which is preliminary data.</text>
</comment>
<dbReference type="PANTHER" id="PTHR48078">
    <property type="entry name" value="THREONINE DEHYDRATASE, MITOCHONDRIAL-RELATED"/>
    <property type="match status" value="1"/>
</dbReference>
<feature type="domain" description="Tryptophan synthase beta chain-like PALP" evidence="4">
    <location>
        <begin position="8"/>
        <end position="291"/>
    </location>
</feature>
<evidence type="ECO:0000256" key="1">
    <source>
        <dbReference type="ARBA" id="ARBA00001933"/>
    </source>
</evidence>
<keyword evidence="3" id="KW-0456">Lyase</keyword>
<dbReference type="PANTHER" id="PTHR48078:SF6">
    <property type="entry name" value="L-THREONINE DEHYDRATASE CATABOLIC TDCB"/>
    <property type="match status" value="1"/>
</dbReference>
<evidence type="ECO:0000259" key="4">
    <source>
        <dbReference type="Pfam" id="PF00291"/>
    </source>
</evidence>
<dbReference type="InterPro" id="IPR001926">
    <property type="entry name" value="TrpB-like_PALP"/>
</dbReference>
<organism evidence="5 6">
    <name type="scientific">Ktedonobacter robiniae</name>
    <dbReference type="NCBI Taxonomy" id="2778365"/>
    <lineage>
        <taxon>Bacteria</taxon>
        <taxon>Bacillati</taxon>
        <taxon>Chloroflexota</taxon>
        <taxon>Ktedonobacteria</taxon>
        <taxon>Ktedonobacterales</taxon>
        <taxon>Ktedonobacteraceae</taxon>
        <taxon>Ktedonobacter</taxon>
    </lineage>
</organism>
<comment type="cofactor">
    <cofactor evidence="1">
        <name>pyridoxal 5'-phosphate</name>
        <dbReference type="ChEBI" id="CHEBI:597326"/>
    </cofactor>
</comment>
<evidence type="ECO:0000256" key="2">
    <source>
        <dbReference type="ARBA" id="ARBA00022898"/>
    </source>
</evidence>
<dbReference type="Proteomes" id="UP000654345">
    <property type="component" value="Unassembled WGS sequence"/>
</dbReference>
<protein>
    <recommendedName>
        <fullName evidence="4">Tryptophan synthase beta chain-like PALP domain-containing protein</fullName>
    </recommendedName>
</protein>